<dbReference type="SUPFAM" id="SSF52540">
    <property type="entry name" value="P-loop containing nucleoside triphosphate hydrolases"/>
    <property type="match status" value="1"/>
</dbReference>
<sequence>MGITISFGLQKGGVGKTTTTAITAYLLAKNHKVLAIDFDSQGNLTQMLTTEDVYQFTGKTILEAIQEKNAEPYIVEVNENLHLLPAEDLLALLPNKLVELYSDRKDQLASLRNLLAPIRDRYDYILVDLPPNVGDHTLCGLVASDYAVVVMQTEPFAFNALERYLETMELAQEMSNPDLRLAGILTCLMNQQTSIDNAIRLQAVEDYETLVFETVIKRKARIKEFSLEGIQDRTKADRDALEQYQSFVEELLARVKA</sequence>
<dbReference type="Pfam" id="PF13614">
    <property type="entry name" value="AAA_31"/>
    <property type="match status" value="1"/>
</dbReference>
<dbReference type="PANTHER" id="PTHR13696:SF99">
    <property type="entry name" value="COBYRINIC ACID AC-DIAMIDE SYNTHASE"/>
    <property type="match status" value="1"/>
</dbReference>
<evidence type="ECO:0000313" key="2">
    <source>
        <dbReference type="EMBL" id="MFC7439561.1"/>
    </source>
</evidence>
<dbReference type="InterPro" id="IPR050678">
    <property type="entry name" value="DNA_Partitioning_ATPase"/>
</dbReference>
<dbReference type="RefSeq" id="WP_379862747.1">
    <property type="nucleotide sequence ID" value="NZ_JBHTBW010000001.1"/>
</dbReference>
<accession>A0ABW2RF16</accession>
<gene>
    <name evidence="2" type="ORF">ACFQNG_00030</name>
</gene>
<organism evidence="2 3">
    <name type="scientific">Laceyella putida</name>
    <dbReference type="NCBI Taxonomy" id="110101"/>
    <lineage>
        <taxon>Bacteria</taxon>
        <taxon>Bacillati</taxon>
        <taxon>Bacillota</taxon>
        <taxon>Bacilli</taxon>
        <taxon>Bacillales</taxon>
        <taxon>Thermoactinomycetaceae</taxon>
        <taxon>Laceyella</taxon>
    </lineage>
</organism>
<evidence type="ECO:0000259" key="1">
    <source>
        <dbReference type="Pfam" id="PF13614"/>
    </source>
</evidence>
<dbReference type="InterPro" id="IPR027417">
    <property type="entry name" value="P-loop_NTPase"/>
</dbReference>
<dbReference type="EMBL" id="JBHTBW010000001">
    <property type="protein sequence ID" value="MFC7439561.1"/>
    <property type="molecule type" value="Genomic_DNA"/>
</dbReference>
<feature type="domain" description="AAA" evidence="1">
    <location>
        <begin position="4"/>
        <end position="180"/>
    </location>
</feature>
<dbReference type="Gene3D" id="3.40.50.300">
    <property type="entry name" value="P-loop containing nucleotide triphosphate hydrolases"/>
    <property type="match status" value="1"/>
</dbReference>
<dbReference type="Proteomes" id="UP001596500">
    <property type="component" value="Unassembled WGS sequence"/>
</dbReference>
<name>A0ABW2RF16_9BACL</name>
<keyword evidence="3" id="KW-1185">Reference proteome</keyword>
<comment type="caution">
    <text evidence="2">The sequence shown here is derived from an EMBL/GenBank/DDBJ whole genome shotgun (WGS) entry which is preliminary data.</text>
</comment>
<dbReference type="InterPro" id="IPR025669">
    <property type="entry name" value="AAA_dom"/>
</dbReference>
<evidence type="ECO:0000313" key="3">
    <source>
        <dbReference type="Proteomes" id="UP001596500"/>
    </source>
</evidence>
<reference evidence="3" key="1">
    <citation type="journal article" date="2019" name="Int. J. Syst. Evol. Microbiol.">
        <title>The Global Catalogue of Microorganisms (GCM) 10K type strain sequencing project: providing services to taxonomists for standard genome sequencing and annotation.</title>
        <authorList>
            <consortium name="The Broad Institute Genomics Platform"/>
            <consortium name="The Broad Institute Genome Sequencing Center for Infectious Disease"/>
            <person name="Wu L."/>
            <person name="Ma J."/>
        </authorList>
    </citation>
    <scope>NUCLEOTIDE SEQUENCE [LARGE SCALE GENOMIC DNA]</scope>
    <source>
        <strain evidence="3">CGMCC 1.12942</strain>
    </source>
</reference>
<dbReference type="PANTHER" id="PTHR13696">
    <property type="entry name" value="P-LOOP CONTAINING NUCLEOSIDE TRIPHOSPHATE HYDROLASE"/>
    <property type="match status" value="1"/>
</dbReference>
<protein>
    <submittedName>
        <fullName evidence="2">ParA family protein</fullName>
    </submittedName>
</protein>
<proteinExistence type="predicted"/>
<dbReference type="CDD" id="cd02042">
    <property type="entry name" value="ParAB_family"/>
    <property type="match status" value="1"/>
</dbReference>